<dbReference type="InterPro" id="IPR027534">
    <property type="entry name" value="Ribosomal_P1/P2"/>
</dbReference>
<dbReference type="PANTHER" id="PTHR45696:SF10">
    <property type="entry name" value="LARGE RIBOSOMAL SUBUNIT PROTEIN P1"/>
    <property type="match status" value="1"/>
</dbReference>
<dbReference type="GO" id="GO:0006414">
    <property type="term" value="P:translational elongation"/>
    <property type="evidence" value="ECO:0007669"/>
    <property type="project" value="InterPro"/>
</dbReference>
<dbReference type="PANTHER" id="PTHR45696">
    <property type="entry name" value="60S ACIDIC RIBOSOMAL PROTEIN P1"/>
    <property type="match status" value="1"/>
</dbReference>
<feature type="compositionally biased region" description="Acidic residues" evidence="5">
    <location>
        <begin position="84"/>
        <end position="99"/>
    </location>
</feature>
<dbReference type="RefSeq" id="WP_010886059.1">
    <property type="nucleotide sequence ID" value="NZ_DUJN01000007.1"/>
</dbReference>
<comment type="similarity">
    <text evidence="1 4">Belongs to the eukaryotic ribosomal protein P1/P2 family.</text>
</comment>
<comment type="caution">
    <text evidence="6">The sequence shown here is derived from an EMBL/GenBank/DDBJ whole genome shotgun (WGS) entry which is preliminary data.</text>
</comment>
<keyword evidence="3 4" id="KW-0687">Ribonucleoprotein</keyword>
<proteinExistence type="inferred from homology"/>
<dbReference type="AlphaFoldDB" id="A0A832W8A4"/>
<gene>
    <name evidence="4" type="primary">rpl12</name>
    <name evidence="6" type="ORF">HA331_07855</name>
</gene>
<organism evidence="6 7">
    <name type="scientific">Pyrococcus horikoshii</name>
    <dbReference type="NCBI Taxonomy" id="53953"/>
    <lineage>
        <taxon>Archaea</taxon>
        <taxon>Methanobacteriati</taxon>
        <taxon>Methanobacteriota</taxon>
        <taxon>Thermococci</taxon>
        <taxon>Thermococcales</taxon>
        <taxon>Thermococcaceae</taxon>
        <taxon>Pyrococcus</taxon>
    </lineage>
</organism>
<dbReference type="Pfam" id="PF00428">
    <property type="entry name" value="Ribosomal_60s"/>
    <property type="match status" value="1"/>
</dbReference>
<dbReference type="FunFam" id="1.10.10.1410:FF:000002">
    <property type="entry name" value="60S acidic ribosomal protein P2"/>
    <property type="match status" value="1"/>
</dbReference>
<dbReference type="GO" id="GO:1990904">
    <property type="term" value="C:ribonucleoprotein complex"/>
    <property type="evidence" value="ECO:0007669"/>
    <property type="project" value="UniProtKB-KW"/>
</dbReference>
<evidence type="ECO:0000256" key="4">
    <source>
        <dbReference type="HAMAP-Rule" id="MF_01478"/>
    </source>
</evidence>
<dbReference type="Proteomes" id="UP000617544">
    <property type="component" value="Unassembled WGS sequence"/>
</dbReference>
<dbReference type="CDD" id="cd05832">
    <property type="entry name" value="Ribosomal_L12p"/>
    <property type="match status" value="1"/>
</dbReference>
<dbReference type="InterPro" id="IPR038716">
    <property type="entry name" value="P1/P2_N_sf"/>
</dbReference>
<evidence type="ECO:0000256" key="5">
    <source>
        <dbReference type="SAM" id="MobiDB-lite"/>
    </source>
</evidence>
<evidence type="ECO:0000256" key="1">
    <source>
        <dbReference type="ARBA" id="ARBA00005436"/>
    </source>
</evidence>
<dbReference type="GO" id="GO:0005840">
    <property type="term" value="C:ribosome"/>
    <property type="evidence" value="ECO:0007669"/>
    <property type="project" value="UniProtKB-KW"/>
</dbReference>
<comment type="function">
    <text evidence="4">Forms part of the ribosomal stalk, playing a central role in the interaction of the ribosome with GTP-bound translation factors.</text>
</comment>
<protein>
    <recommendedName>
        <fullName evidence="4">Large ribosomal subunit protein P1</fullName>
    </recommendedName>
</protein>
<dbReference type="InterPro" id="IPR022295">
    <property type="entry name" value="Ribosomal_P1_arc"/>
</dbReference>
<feature type="region of interest" description="Disordered" evidence="5">
    <location>
        <begin position="67"/>
        <end position="108"/>
    </location>
</feature>
<dbReference type="GeneID" id="1442841"/>
<dbReference type="OMA" id="EYIYAAM"/>
<name>A0A832W8A4_PYRHR</name>
<dbReference type="EMBL" id="DUJN01000007">
    <property type="protein sequence ID" value="HII61638.1"/>
    <property type="molecule type" value="Genomic_DNA"/>
</dbReference>
<evidence type="ECO:0000256" key="2">
    <source>
        <dbReference type="ARBA" id="ARBA00022980"/>
    </source>
</evidence>
<sequence>MEYVYAALLLHSVGKEINEENLKAVLQAAGVEPEEARIKALVAALEGVNIDEVIEKAAMPVAVAAAPAAAPAEAGGEEKKEEEKKEEEEKEEEVSEEEALAGLSALFG</sequence>
<dbReference type="GO" id="GO:0003735">
    <property type="term" value="F:structural constituent of ribosome"/>
    <property type="evidence" value="ECO:0007669"/>
    <property type="project" value="InterPro"/>
</dbReference>
<keyword evidence="2 4" id="KW-0689">Ribosomal protein</keyword>
<evidence type="ECO:0000313" key="6">
    <source>
        <dbReference type="EMBL" id="HII61638.1"/>
    </source>
</evidence>
<evidence type="ECO:0000256" key="3">
    <source>
        <dbReference type="ARBA" id="ARBA00023274"/>
    </source>
</evidence>
<reference evidence="6" key="1">
    <citation type="journal article" date="2020" name="bioRxiv">
        <title>A rank-normalized archaeal taxonomy based on genome phylogeny resolves widespread incomplete and uneven classifications.</title>
        <authorList>
            <person name="Rinke C."/>
            <person name="Chuvochina M."/>
            <person name="Mussig A.J."/>
            <person name="Chaumeil P.-A."/>
            <person name="Waite D.W."/>
            <person name="Whitman W.B."/>
            <person name="Parks D.H."/>
            <person name="Hugenholtz P."/>
        </authorList>
    </citation>
    <scope>NUCLEOTIDE SEQUENCE</scope>
    <source>
        <strain evidence="6">UBA8834</strain>
    </source>
</reference>
<evidence type="ECO:0000313" key="7">
    <source>
        <dbReference type="Proteomes" id="UP000617544"/>
    </source>
</evidence>
<comment type="subunit">
    <text evidence="4">Part of the 50S ribosomal subunit. Homodimer, it forms part of the ribosomal stalk which helps the ribosome interact with GTP-bound translation factors. Forms a heptameric L10(L12)2(L12)2(L12)2 complex, where L10 forms an elongated spine to which the L12 dimers bind in a sequential fashion.</text>
</comment>
<dbReference type="SMR" id="A0A832W8A4"/>
<accession>A0A832W8A4</accession>
<dbReference type="Gene3D" id="1.10.10.1410">
    <property type="match status" value="1"/>
</dbReference>
<dbReference type="NCBIfam" id="TIGR03685">
    <property type="entry name" value="ribo_P1_arch"/>
    <property type="match status" value="1"/>
</dbReference>
<dbReference type="HAMAP" id="MF_01478">
    <property type="entry name" value="Ribosomal_L12_arch"/>
    <property type="match status" value="1"/>
</dbReference>